<keyword evidence="8" id="KW-0472">Membrane</keyword>
<keyword evidence="6 11" id="KW-0418">Kinase</keyword>
<dbReference type="PANTHER" id="PTHR43711">
    <property type="entry name" value="TWO-COMPONENT HISTIDINE KINASE"/>
    <property type="match status" value="1"/>
</dbReference>
<evidence type="ECO:0000256" key="8">
    <source>
        <dbReference type="SAM" id="Phobius"/>
    </source>
</evidence>
<keyword evidence="5" id="KW-0808">Transferase</keyword>
<keyword evidence="7" id="KW-0902">Two-component regulatory system</keyword>
<dbReference type="CDD" id="cd00082">
    <property type="entry name" value="HisKA"/>
    <property type="match status" value="1"/>
</dbReference>
<dbReference type="CDD" id="cd00075">
    <property type="entry name" value="HATPase"/>
    <property type="match status" value="1"/>
</dbReference>
<proteinExistence type="predicted"/>
<keyword evidence="4" id="KW-0597">Phosphoprotein</keyword>
<dbReference type="AlphaFoldDB" id="A0A511N2V2"/>
<dbReference type="PROSITE" id="PS50885">
    <property type="entry name" value="HAMP"/>
    <property type="match status" value="1"/>
</dbReference>
<dbReference type="CDD" id="cd06225">
    <property type="entry name" value="HAMP"/>
    <property type="match status" value="1"/>
</dbReference>
<evidence type="ECO:0000256" key="5">
    <source>
        <dbReference type="ARBA" id="ARBA00022679"/>
    </source>
</evidence>
<dbReference type="PANTHER" id="PTHR43711:SF1">
    <property type="entry name" value="HISTIDINE KINASE 1"/>
    <property type="match status" value="1"/>
</dbReference>
<dbReference type="Gene3D" id="6.10.340.10">
    <property type="match status" value="1"/>
</dbReference>
<evidence type="ECO:0000256" key="4">
    <source>
        <dbReference type="ARBA" id="ARBA00022553"/>
    </source>
</evidence>
<dbReference type="SMART" id="SM00304">
    <property type="entry name" value="HAMP"/>
    <property type="match status" value="1"/>
</dbReference>
<keyword evidence="8" id="KW-0812">Transmembrane</keyword>
<dbReference type="Gene3D" id="3.30.565.10">
    <property type="entry name" value="Histidine kinase-like ATPase, C-terminal domain"/>
    <property type="match status" value="1"/>
</dbReference>
<dbReference type="SUPFAM" id="SSF158472">
    <property type="entry name" value="HAMP domain-like"/>
    <property type="match status" value="1"/>
</dbReference>
<dbReference type="SUPFAM" id="SSF55874">
    <property type="entry name" value="ATPase domain of HSP90 chaperone/DNA topoisomerase II/histidine kinase"/>
    <property type="match status" value="1"/>
</dbReference>
<sequence>MKLYPRLFFTHLLVSLVGLVAVFVVAELVAPAFYQEHIRQMVVSFGAGGEGMHHQLEQGFRNTVTSAILFALPVAVGVGLLTTHLLMRRIVQSVQHLSQGSQAISSGQYGLRLPETGQDELSLLARNFNRMASALEGVEKARIEMITHVAHDLRTPLSSLRGYSEGLLDGVMDRELVASQILREVSHMERLVQDLSLVSKVEAGKVDLHLTAVDVSGILEEVQERFRLVFEDRGVDLQVHIPLLQVHADRDRVSQVLNNLLSNALRHTPTGGKVQVGALRQGKQVRFTVQDTGEGIPEGHIGRIFDRFYRVDADRSRREGGSGVGLTIVRGLIDLMGGEVGVQSRPGHTEFWFTLPAAEPGKKT</sequence>
<feature type="transmembrane region" description="Helical" evidence="8">
    <location>
        <begin position="67"/>
        <end position="87"/>
    </location>
</feature>
<dbReference type="OrthoDB" id="59230at2"/>
<dbReference type="PROSITE" id="PS50109">
    <property type="entry name" value="HIS_KIN"/>
    <property type="match status" value="1"/>
</dbReference>
<dbReference type="SUPFAM" id="SSF47384">
    <property type="entry name" value="Homodimeric domain of signal transducing histidine kinase"/>
    <property type="match status" value="1"/>
</dbReference>
<organism evidence="11 12">
    <name type="scientific">Deinococcus cellulosilyticus (strain DSM 18568 / NBRC 106333 / KACC 11606 / 5516J-15)</name>
    <dbReference type="NCBI Taxonomy" id="1223518"/>
    <lineage>
        <taxon>Bacteria</taxon>
        <taxon>Thermotogati</taxon>
        <taxon>Deinococcota</taxon>
        <taxon>Deinococci</taxon>
        <taxon>Deinococcales</taxon>
        <taxon>Deinococcaceae</taxon>
        <taxon>Deinococcus</taxon>
    </lineage>
</organism>
<dbReference type="RefSeq" id="WP_146884636.1">
    <property type="nucleotide sequence ID" value="NZ_BJXB01000010.1"/>
</dbReference>
<dbReference type="InterPro" id="IPR036890">
    <property type="entry name" value="HATPase_C_sf"/>
</dbReference>
<comment type="subcellular location">
    <subcellularLocation>
        <location evidence="2">Membrane</location>
    </subcellularLocation>
</comment>
<evidence type="ECO:0000256" key="6">
    <source>
        <dbReference type="ARBA" id="ARBA00022777"/>
    </source>
</evidence>
<evidence type="ECO:0000313" key="11">
    <source>
        <dbReference type="EMBL" id="GEM46837.1"/>
    </source>
</evidence>
<keyword evidence="12" id="KW-1185">Reference proteome</keyword>
<evidence type="ECO:0000256" key="1">
    <source>
        <dbReference type="ARBA" id="ARBA00000085"/>
    </source>
</evidence>
<feature type="domain" description="Histidine kinase" evidence="9">
    <location>
        <begin position="148"/>
        <end position="359"/>
    </location>
</feature>
<feature type="transmembrane region" description="Helical" evidence="8">
    <location>
        <begin position="12"/>
        <end position="34"/>
    </location>
</feature>
<dbReference type="InterPro" id="IPR036097">
    <property type="entry name" value="HisK_dim/P_sf"/>
</dbReference>
<dbReference type="SMART" id="SM00388">
    <property type="entry name" value="HisKA"/>
    <property type="match status" value="1"/>
</dbReference>
<dbReference type="Pfam" id="PF00512">
    <property type="entry name" value="HisKA"/>
    <property type="match status" value="1"/>
</dbReference>
<dbReference type="GO" id="GO:0000155">
    <property type="term" value="F:phosphorelay sensor kinase activity"/>
    <property type="evidence" value="ECO:0007669"/>
    <property type="project" value="InterPro"/>
</dbReference>
<keyword evidence="8" id="KW-1133">Transmembrane helix</keyword>
<dbReference type="InterPro" id="IPR003594">
    <property type="entry name" value="HATPase_dom"/>
</dbReference>
<evidence type="ECO:0000256" key="7">
    <source>
        <dbReference type="ARBA" id="ARBA00023012"/>
    </source>
</evidence>
<dbReference type="PRINTS" id="PR00344">
    <property type="entry name" value="BCTRLSENSOR"/>
</dbReference>
<protein>
    <recommendedName>
        <fullName evidence="3">histidine kinase</fullName>
        <ecNumber evidence="3">2.7.13.3</ecNumber>
    </recommendedName>
</protein>
<dbReference type="InterPro" id="IPR004358">
    <property type="entry name" value="Sig_transdc_His_kin-like_C"/>
</dbReference>
<feature type="domain" description="HAMP" evidence="10">
    <location>
        <begin position="88"/>
        <end position="140"/>
    </location>
</feature>
<reference evidence="11 12" key="1">
    <citation type="submission" date="2019-07" db="EMBL/GenBank/DDBJ databases">
        <title>Whole genome shotgun sequence of Deinococcus cellulosilyticus NBRC 106333.</title>
        <authorList>
            <person name="Hosoyama A."/>
            <person name="Uohara A."/>
            <person name="Ohji S."/>
            <person name="Ichikawa N."/>
        </authorList>
    </citation>
    <scope>NUCLEOTIDE SEQUENCE [LARGE SCALE GENOMIC DNA]</scope>
    <source>
        <strain evidence="11 12">NBRC 106333</strain>
    </source>
</reference>
<evidence type="ECO:0000313" key="12">
    <source>
        <dbReference type="Proteomes" id="UP000321306"/>
    </source>
</evidence>
<dbReference type="EMBL" id="BJXB01000010">
    <property type="protein sequence ID" value="GEM46837.1"/>
    <property type="molecule type" value="Genomic_DNA"/>
</dbReference>
<dbReference type="InterPro" id="IPR003660">
    <property type="entry name" value="HAMP_dom"/>
</dbReference>
<dbReference type="SMART" id="SM00387">
    <property type="entry name" value="HATPase_c"/>
    <property type="match status" value="1"/>
</dbReference>
<dbReference type="InterPro" id="IPR005467">
    <property type="entry name" value="His_kinase_dom"/>
</dbReference>
<dbReference type="Proteomes" id="UP000321306">
    <property type="component" value="Unassembled WGS sequence"/>
</dbReference>
<dbReference type="Pfam" id="PF02518">
    <property type="entry name" value="HATPase_c"/>
    <property type="match status" value="1"/>
</dbReference>
<dbReference type="Pfam" id="PF00672">
    <property type="entry name" value="HAMP"/>
    <property type="match status" value="1"/>
</dbReference>
<evidence type="ECO:0000256" key="2">
    <source>
        <dbReference type="ARBA" id="ARBA00004370"/>
    </source>
</evidence>
<dbReference type="InterPro" id="IPR050736">
    <property type="entry name" value="Sensor_HK_Regulatory"/>
</dbReference>
<dbReference type="EC" id="2.7.13.3" evidence="3"/>
<comment type="catalytic activity">
    <reaction evidence="1">
        <text>ATP + protein L-histidine = ADP + protein N-phospho-L-histidine.</text>
        <dbReference type="EC" id="2.7.13.3"/>
    </reaction>
</comment>
<name>A0A511N2V2_DEIC1</name>
<accession>A0A511N2V2</accession>
<gene>
    <name evidence="11" type="ORF">DC3_24720</name>
</gene>
<evidence type="ECO:0000259" key="10">
    <source>
        <dbReference type="PROSITE" id="PS50885"/>
    </source>
</evidence>
<evidence type="ECO:0000259" key="9">
    <source>
        <dbReference type="PROSITE" id="PS50109"/>
    </source>
</evidence>
<dbReference type="GO" id="GO:0016020">
    <property type="term" value="C:membrane"/>
    <property type="evidence" value="ECO:0007669"/>
    <property type="project" value="UniProtKB-SubCell"/>
</dbReference>
<dbReference type="InterPro" id="IPR003661">
    <property type="entry name" value="HisK_dim/P_dom"/>
</dbReference>
<dbReference type="Gene3D" id="1.10.287.130">
    <property type="match status" value="1"/>
</dbReference>
<comment type="caution">
    <text evidence="11">The sequence shown here is derived from an EMBL/GenBank/DDBJ whole genome shotgun (WGS) entry which is preliminary data.</text>
</comment>
<dbReference type="FunFam" id="3.30.565.10:FF:000006">
    <property type="entry name" value="Sensor histidine kinase WalK"/>
    <property type="match status" value="1"/>
</dbReference>
<evidence type="ECO:0000256" key="3">
    <source>
        <dbReference type="ARBA" id="ARBA00012438"/>
    </source>
</evidence>